<evidence type="ECO:0000313" key="11">
    <source>
        <dbReference type="EMBL" id="VDB97249.1"/>
    </source>
</evidence>
<dbReference type="PRINTS" id="PR00101">
    <property type="entry name" value="ATCASE"/>
</dbReference>
<feature type="binding site" evidence="7">
    <location>
        <position position="51"/>
    </location>
    <ligand>
        <name>carbamoyl phosphate</name>
        <dbReference type="ChEBI" id="CHEBI:58228"/>
    </ligand>
</feature>
<feature type="binding site" evidence="7">
    <location>
        <position position="134"/>
    </location>
    <ligand>
        <name>carbamoyl phosphate</name>
        <dbReference type="ChEBI" id="CHEBI:58228"/>
    </ligand>
</feature>
<dbReference type="EMBL" id="MLOK01000018">
    <property type="protein sequence ID" value="OIM22010.1"/>
    <property type="molecule type" value="Genomic_DNA"/>
</dbReference>
<dbReference type="InterPro" id="IPR036901">
    <property type="entry name" value="Asp/Orn_carbamoylTrfase_sf"/>
</dbReference>
<evidence type="ECO:0000256" key="5">
    <source>
        <dbReference type="ARBA" id="ARBA00043884"/>
    </source>
</evidence>
<feature type="binding site" evidence="7">
    <location>
        <position position="216"/>
    </location>
    <ligand>
        <name>L-aspartate</name>
        <dbReference type="ChEBI" id="CHEBI:29991"/>
    </ligand>
</feature>
<dbReference type="UniPathway" id="UPA00070">
    <property type="reaction ID" value="UER00116"/>
</dbReference>
<feature type="domain" description="Aspartate/ornithine carbamoyltransferase carbamoyl-P binding" evidence="9">
    <location>
        <begin position="5"/>
        <end position="144"/>
    </location>
</feature>
<dbReference type="GO" id="GO:0044205">
    <property type="term" value="P:'de novo' UMP biosynthetic process"/>
    <property type="evidence" value="ECO:0007669"/>
    <property type="project" value="UniProtKB-UniRule"/>
</dbReference>
<dbReference type="GO" id="GO:0005829">
    <property type="term" value="C:cytosol"/>
    <property type="evidence" value="ECO:0007669"/>
    <property type="project" value="TreeGrafter"/>
</dbReference>
<dbReference type="PANTHER" id="PTHR45753:SF6">
    <property type="entry name" value="ASPARTATE CARBAMOYLTRANSFERASE"/>
    <property type="match status" value="1"/>
</dbReference>
<dbReference type="FunFam" id="3.40.50.1370:FF:000011">
    <property type="entry name" value="Aspartate carbamoyltransferase"/>
    <property type="match status" value="1"/>
</dbReference>
<evidence type="ECO:0000256" key="6">
    <source>
        <dbReference type="ARBA" id="ARBA00048859"/>
    </source>
</evidence>
<evidence type="ECO:0000256" key="2">
    <source>
        <dbReference type="ARBA" id="ARBA00008896"/>
    </source>
</evidence>
<comment type="similarity">
    <text evidence="2 7">Belongs to the aspartate/ornithine carbamoyltransferase superfamily. ATCase family.</text>
</comment>
<evidence type="ECO:0000259" key="8">
    <source>
        <dbReference type="Pfam" id="PF00185"/>
    </source>
</evidence>
<evidence type="ECO:0000259" key="9">
    <source>
        <dbReference type="Pfam" id="PF02729"/>
    </source>
</evidence>
<dbReference type="Proteomes" id="UP000181728">
    <property type="component" value="Unassembled WGS sequence"/>
</dbReference>
<proteinExistence type="inferred from homology"/>
<keyword evidence="4 7" id="KW-0665">Pyrimidine biosynthesis</keyword>
<evidence type="ECO:0000313" key="12">
    <source>
        <dbReference type="Proteomes" id="UP000181728"/>
    </source>
</evidence>
<evidence type="ECO:0000256" key="4">
    <source>
        <dbReference type="ARBA" id="ARBA00022975"/>
    </source>
</evidence>
<feature type="domain" description="Aspartate/ornithine carbamoyltransferase Asp/Orn-binding" evidence="8">
    <location>
        <begin position="151"/>
        <end position="296"/>
    </location>
</feature>
<dbReference type="NCBIfam" id="NF002032">
    <property type="entry name" value="PRK00856.1"/>
    <property type="match status" value="1"/>
</dbReference>
<dbReference type="InterPro" id="IPR006131">
    <property type="entry name" value="Asp_carbamoyltransf_Asp/Orn-bd"/>
</dbReference>
<dbReference type="HAMAP" id="MF_00001">
    <property type="entry name" value="Asp_carb_tr"/>
    <property type="match status" value="1"/>
</dbReference>
<dbReference type="InterPro" id="IPR006132">
    <property type="entry name" value="Asp/Orn_carbamoyltranf_P-bd"/>
</dbReference>
<dbReference type="GO" id="GO:0006520">
    <property type="term" value="P:amino acid metabolic process"/>
    <property type="evidence" value="ECO:0007669"/>
    <property type="project" value="InterPro"/>
</dbReference>
<organism evidence="10 12">
    <name type="scientific">Oenococcus oeni</name>
    <name type="common">Leuconostoc oenos</name>
    <dbReference type="NCBI Taxonomy" id="1247"/>
    <lineage>
        <taxon>Bacteria</taxon>
        <taxon>Bacillati</taxon>
        <taxon>Bacillota</taxon>
        <taxon>Bacilli</taxon>
        <taxon>Lactobacillales</taxon>
        <taxon>Lactobacillaceae</taxon>
        <taxon>Oenococcus</taxon>
    </lineage>
</organism>
<gene>
    <name evidence="7 11" type="primary">pyrB</name>
    <name evidence="10" type="ORF">ATX59_01335</name>
    <name evidence="11" type="ORF">OENI_0253</name>
</gene>
<dbReference type="NCBIfam" id="TIGR00670">
    <property type="entry name" value="asp_carb_tr"/>
    <property type="match status" value="1"/>
</dbReference>
<name>A0A6N4A922_OENOE</name>
<feature type="binding site" evidence="7">
    <location>
        <position position="164"/>
    </location>
    <ligand>
        <name>L-aspartate</name>
        <dbReference type="ChEBI" id="CHEBI:29991"/>
    </ligand>
</feature>
<dbReference type="InterPro" id="IPR006130">
    <property type="entry name" value="Asp/Orn_carbamoylTrfase"/>
</dbReference>
<dbReference type="RefSeq" id="WP_032817220.1">
    <property type="nucleotide sequence ID" value="NZ_LR031358.1"/>
</dbReference>
<protein>
    <recommendedName>
        <fullName evidence="7">Aspartate carbamoyltransferase</fullName>
        <ecNumber evidence="7">2.1.3.2</ecNumber>
    </recommendedName>
    <alternativeName>
        <fullName evidence="7">Aspartate transcarbamylase</fullName>
        <shortName evidence="7">ATCase</shortName>
    </alternativeName>
</protein>
<dbReference type="GO" id="GO:0006207">
    <property type="term" value="P:'de novo' pyrimidine nucleobase biosynthetic process"/>
    <property type="evidence" value="ECO:0007669"/>
    <property type="project" value="InterPro"/>
</dbReference>
<evidence type="ECO:0000256" key="3">
    <source>
        <dbReference type="ARBA" id="ARBA00022679"/>
    </source>
</evidence>
<dbReference type="PANTHER" id="PTHR45753">
    <property type="entry name" value="ORNITHINE CARBAMOYLTRANSFERASE, MITOCHONDRIAL"/>
    <property type="match status" value="1"/>
</dbReference>
<dbReference type="Pfam" id="PF00185">
    <property type="entry name" value="OTCace"/>
    <property type="match status" value="1"/>
</dbReference>
<evidence type="ECO:0000256" key="7">
    <source>
        <dbReference type="HAMAP-Rule" id="MF_00001"/>
    </source>
</evidence>
<dbReference type="InterPro" id="IPR002082">
    <property type="entry name" value="Asp_carbamoyltransf"/>
</dbReference>
<dbReference type="GO" id="GO:0016597">
    <property type="term" value="F:amino acid binding"/>
    <property type="evidence" value="ECO:0007669"/>
    <property type="project" value="InterPro"/>
</dbReference>
<sequence length="308" mass="34922">MANVFVNINDLSDQELLSMIHQALLFKSGQFIPVINRQVVANLFFENSTRTATSFQMAEMKLGYQRIVIDPNKSSATKGESLEDTLKTLKAIGIDTVVIRHSLRDWYQPFYEMAGKEVPKLVNAGDGNGQHPSQSLLDLMTIVEHFENFAGLRVRIIGDIYHSRVARSNAEILNRLGVEVTFSGPKEWQDQSLEQFGSFVDIDEDLGKQDVIMLLRVQHERLTDEENQDFTIDKYHEDYGLTKDRYRKLKSNAIIMHPAPVNRGVEIDSDLVESDKSRIFQQMKNGVYARMAILNSLTIPSLISGVGK</sequence>
<feature type="binding site" evidence="7">
    <location>
        <position position="260"/>
    </location>
    <ligand>
        <name>carbamoyl phosphate</name>
        <dbReference type="ChEBI" id="CHEBI:58228"/>
    </ligand>
</feature>
<reference evidence="10 12" key="1">
    <citation type="journal article" date="2016" name="BMC Genomics">
        <title>Consensus pan-genome assembly of the specialised wine bacterium Oenococcus oeni.</title>
        <authorList>
            <person name="Sternes P.R."/>
            <person name="Borneman A.R."/>
        </authorList>
    </citation>
    <scope>NUCLEOTIDE SEQUENCE [LARGE SCALE GENOMIC DNA]</scope>
    <source>
        <strain evidence="10 12">AWRIB661</strain>
    </source>
</reference>
<evidence type="ECO:0000313" key="10">
    <source>
        <dbReference type="EMBL" id="OIM22010.1"/>
    </source>
</evidence>
<comment type="subunit">
    <text evidence="7">Heterododecamer (2C3:3R2) of six catalytic PyrB chains organized as two trimers (C3), and six regulatory PyrI chains organized as three dimers (R2).</text>
</comment>
<dbReference type="GO" id="GO:0004070">
    <property type="term" value="F:aspartate carbamoyltransferase activity"/>
    <property type="evidence" value="ECO:0007669"/>
    <property type="project" value="UniProtKB-UniRule"/>
</dbReference>
<evidence type="ECO:0000256" key="1">
    <source>
        <dbReference type="ARBA" id="ARBA00004852"/>
    </source>
</evidence>
<feature type="binding site" evidence="7">
    <location>
        <position position="131"/>
    </location>
    <ligand>
        <name>carbamoyl phosphate</name>
        <dbReference type="ChEBI" id="CHEBI:58228"/>
    </ligand>
</feature>
<feature type="binding site" evidence="7">
    <location>
        <position position="100"/>
    </location>
    <ligand>
        <name>carbamoyl phosphate</name>
        <dbReference type="ChEBI" id="CHEBI:58228"/>
    </ligand>
</feature>
<accession>A0A6N4A922</accession>
<comment type="catalytic activity">
    <reaction evidence="6 7">
        <text>carbamoyl phosphate + L-aspartate = N-carbamoyl-L-aspartate + phosphate + H(+)</text>
        <dbReference type="Rhea" id="RHEA:20013"/>
        <dbReference type="ChEBI" id="CHEBI:15378"/>
        <dbReference type="ChEBI" id="CHEBI:29991"/>
        <dbReference type="ChEBI" id="CHEBI:32814"/>
        <dbReference type="ChEBI" id="CHEBI:43474"/>
        <dbReference type="ChEBI" id="CHEBI:58228"/>
        <dbReference type="EC" id="2.1.3.2"/>
    </reaction>
</comment>
<dbReference type="PROSITE" id="PS00097">
    <property type="entry name" value="CARBAMOYLTRANSFERASE"/>
    <property type="match status" value="1"/>
</dbReference>
<dbReference type="PRINTS" id="PR00100">
    <property type="entry name" value="AOTCASE"/>
</dbReference>
<comment type="function">
    <text evidence="5 7">Catalyzes the condensation of carbamoyl phosphate and aspartate to form carbamoyl aspartate and inorganic phosphate, the committed step in the de novo pyrimidine nucleotide biosynthesis pathway.</text>
</comment>
<dbReference type="Gene3D" id="3.40.50.1370">
    <property type="entry name" value="Aspartate/ornithine carbamoyltransferase"/>
    <property type="match status" value="2"/>
</dbReference>
<evidence type="ECO:0000313" key="13">
    <source>
        <dbReference type="Proteomes" id="UP000294726"/>
    </source>
</evidence>
<dbReference type="SUPFAM" id="SSF53671">
    <property type="entry name" value="Aspartate/ornithine carbamoyltransferase"/>
    <property type="match status" value="1"/>
</dbReference>
<dbReference type="Proteomes" id="UP000294726">
    <property type="component" value="Chromosome"/>
</dbReference>
<dbReference type="AlphaFoldDB" id="A0A6N4A922"/>
<feature type="binding site" evidence="7">
    <location>
        <position position="78"/>
    </location>
    <ligand>
        <name>L-aspartate</name>
        <dbReference type="ChEBI" id="CHEBI:29991"/>
    </ligand>
</feature>
<dbReference type="EC" id="2.1.3.2" evidence="7"/>
<feature type="binding site" evidence="7">
    <location>
        <position position="259"/>
    </location>
    <ligand>
        <name>carbamoyl phosphate</name>
        <dbReference type="ChEBI" id="CHEBI:58228"/>
    </ligand>
</feature>
<dbReference type="Pfam" id="PF02729">
    <property type="entry name" value="OTCace_N"/>
    <property type="match status" value="1"/>
</dbReference>
<feature type="binding site" evidence="7">
    <location>
        <position position="50"/>
    </location>
    <ligand>
        <name>carbamoyl phosphate</name>
        <dbReference type="ChEBI" id="CHEBI:58228"/>
    </ligand>
</feature>
<reference evidence="11 13" key="2">
    <citation type="submission" date="2018-08" db="EMBL/GenBank/DDBJ databases">
        <authorList>
            <person name="Lorentzen P. G. S. M."/>
        </authorList>
    </citation>
    <scope>NUCLEOTIDE SEQUENCE [LARGE SCALE GENOMIC DNA]</scope>
    <source>
        <strain evidence="11 13">CRBO_1381</strain>
    </source>
</reference>
<comment type="pathway">
    <text evidence="1 7">Pyrimidine metabolism; UMP biosynthesis via de novo pathway; (S)-dihydroorotate from bicarbonate: step 2/3.</text>
</comment>
<keyword evidence="3 7" id="KW-0808">Transferase</keyword>
<dbReference type="EMBL" id="LR031358">
    <property type="protein sequence ID" value="VDB97249.1"/>
    <property type="molecule type" value="Genomic_DNA"/>
</dbReference>